<dbReference type="GO" id="GO:0030596">
    <property type="term" value="F:alpha-L-rhamnosidase activity"/>
    <property type="evidence" value="ECO:0007669"/>
    <property type="project" value="UniProtKB-EC"/>
</dbReference>
<dbReference type="Proteomes" id="UP000244913">
    <property type="component" value="Unassembled WGS sequence"/>
</dbReference>
<dbReference type="InterPro" id="IPR016007">
    <property type="entry name" value="Alpha_rhamnosid"/>
</dbReference>
<dbReference type="Pfam" id="PF25788">
    <property type="entry name" value="Ig_Rha78A_N"/>
    <property type="match status" value="1"/>
</dbReference>
<organism evidence="8 9">
    <name type="scientific">Caulobacter radicis</name>
    <dbReference type="NCBI Taxonomy" id="2172650"/>
    <lineage>
        <taxon>Bacteria</taxon>
        <taxon>Pseudomonadati</taxon>
        <taxon>Pseudomonadota</taxon>
        <taxon>Alphaproteobacteria</taxon>
        <taxon>Caulobacterales</taxon>
        <taxon>Caulobacteraceae</taxon>
        <taxon>Caulobacter</taxon>
    </lineage>
</organism>
<proteinExistence type="predicted"/>
<accession>A0A2T9J7I4</accession>
<dbReference type="Pfam" id="PF08531">
    <property type="entry name" value="Bac_rhamnosid_N"/>
    <property type="match status" value="1"/>
</dbReference>
<dbReference type="Gene3D" id="2.60.420.10">
    <property type="entry name" value="Maltose phosphorylase, domain 3"/>
    <property type="match status" value="1"/>
</dbReference>
<dbReference type="AlphaFoldDB" id="A0A2T9J7I4"/>
<evidence type="ECO:0000259" key="4">
    <source>
        <dbReference type="Pfam" id="PF05592"/>
    </source>
</evidence>
<keyword evidence="3" id="KW-0378">Hydrolase</keyword>
<dbReference type="InterPro" id="IPR013737">
    <property type="entry name" value="Bac_rhamnosid_N"/>
</dbReference>
<sequence length="1069" mass="116079">MMMSRRTLLAASGAVSMASTGVQSRAAAPPPPQIVDLKVESLVEPLGLDSPRPYLSWRLASPRRAAAQSAYRIAVASSADKLAKGQYDLWDTGRVASSDSLGHPYAGRPLTSRQKVHWQVEVWDDRDRRQSARSTWEMGLLEPADWSGQWIAAEAERDQLDRLAGFNWMWAGEANPGKPRRFRFTFDLPQAAHGVIMAGGVDRLEGLWIDGQPLEVLQPSSIDFAKPPLTELPVDLARGRHVVAGQVKVDKGVLPSPTGAFGALLRLVLADGGRLWVSAKDRCRTSLDDAVDWFAPEFDDSAWVAATLATPQPNTPWPARPAVLMRKDFETSGAVVSARLYAAALGGFQARLNGQAVDDALLAPGYTDFRARTPYRAYDVTDLVRPGPNALGFWVADGWFASVIAPASRFAFGPAPRRLLAQLEITYADGRRAVVATDPSWSVRESAVVSAEIYNGQTYDARLEVDGWDRPGVAQTRWEKAALAPPPQAPPSADIAPPVRVTQVLDPVKRTAVSTDVAVFDFGQNLAGVPQIALQGPAGATVTLRFAEVLTKDGRADQSNLRAARATDRYTCRGAARGEAHQPLFTFHGFRYVEVSGLAALDRFDLKAGVIHNDLPLTASVAIKDPTIAGVWRNALWSQRSNFIGVPTDCPQRDERLGWTGDAQVFWDAAAFNMDVELFTRRFMEELRIAQDSQGGFPVFAPAANRPPASIGPTPGWADAGVILPWTTWRRSGSTAVIEENWSAMSRYLAAIAKTNPDGVWRNKRGIDFGDWLSIDAKTAWDETTPKALIATAYWAYDNGLMADMAAATGRMDEATRFQAEHERISAAFRSAFVAKDGKIGNGSQTSYILPLRFNLLAPEQHQAAGERLAASIRERGSLTTGFLGTPYILDALADSGQSQTAMALLRRQAYPSWGYMLSKGATSMWERWNSDTGDVAMNSFNHYALGAVSGFIMRRLVGIDALEPGFRRILARPLITASSQQAAGKHLSPMGMIQSDWRVSPQGRLDLTLEIPANASAQLVLPAGRYSGAGQALNPASSAQDRDGRKTAVFELAAGSHVIAGKVDRLDA</sequence>
<dbReference type="Pfam" id="PF17390">
    <property type="entry name" value="Bac_rhamnosid_C"/>
    <property type="match status" value="1"/>
</dbReference>
<dbReference type="PIRSF" id="PIRSF010631">
    <property type="entry name" value="A-rhamnsds"/>
    <property type="match status" value="1"/>
</dbReference>
<gene>
    <name evidence="8" type="ORF">DDF65_16300</name>
</gene>
<feature type="domain" description="Alpha-L-rhamnosidase concanavalin-like" evidence="4">
    <location>
        <begin position="513"/>
        <end position="611"/>
    </location>
</feature>
<evidence type="ECO:0000259" key="6">
    <source>
        <dbReference type="Pfam" id="PF17389"/>
    </source>
</evidence>
<dbReference type="SUPFAM" id="SSF48208">
    <property type="entry name" value="Six-hairpin glycosidases"/>
    <property type="match status" value="1"/>
</dbReference>
<dbReference type="EC" id="3.2.1.40" evidence="2"/>
<comment type="caution">
    <text evidence="8">The sequence shown here is derived from an EMBL/GenBank/DDBJ whole genome shotgun (WGS) entry which is preliminary data.</text>
</comment>
<feature type="domain" description="Bacterial alpha-L-rhamnosidase N-terminal" evidence="5">
    <location>
        <begin position="334"/>
        <end position="503"/>
    </location>
</feature>
<dbReference type="Pfam" id="PF05592">
    <property type="entry name" value="Bac_rhamnosid"/>
    <property type="match status" value="1"/>
</dbReference>
<dbReference type="PANTHER" id="PTHR33307">
    <property type="entry name" value="ALPHA-RHAMNOSIDASE (EUROFUNG)"/>
    <property type="match status" value="1"/>
</dbReference>
<dbReference type="InterPro" id="IPR006311">
    <property type="entry name" value="TAT_signal"/>
</dbReference>
<evidence type="ECO:0000256" key="1">
    <source>
        <dbReference type="ARBA" id="ARBA00001445"/>
    </source>
</evidence>
<evidence type="ECO:0000313" key="8">
    <source>
        <dbReference type="EMBL" id="PVM77490.1"/>
    </source>
</evidence>
<dbReference type="Gene3D" id="2.60.40.10">
    <property type="entry name" value="Immunoglobulins"/>
    <property type="match status" value="1"/>
</dbReference>
<evidence type="ECO:0000256" key="2">
    <source>
        <dbReference type="ARBA" id="ARBA00012652"/>
    </source>
</evidence>
<dbReference type="InterPro" id="IPR012341">
    <property type="entry name" value="6hp_glycosidase-like_sf"/>
</dbReference>
<dbReference type="Pfam" id="PF17389">
    <property type="entry name" value="Bac_rhamnosid6H"/>
    <property type="match status" value="1"/>
</dbReference>
<evidence type="ECO:0000256" key="3">
    <source>
        <dbReference type="ARBA" id="ARBA00022801"/>
    </source>
</evidence>
<name>A0A2T9J7I4_9CAUL</name>
<evidence type="ECO:0000259" key="5">
    <source>
        <dbReference type="Pfam" id="PF08531"/>
    </source>
</evidence>
<evidence type="ECO:0000313" key="9">
    <source>
        <dbReference type="Proteomes" id="UP000244913"/>
    </source>
</evidence>
<dbReference type="InterPro" id="IPR008928">
    <property type="entry name" value="6-hairpin_glycosidase_sf"/>
</dbReference>
<dbReference type="InterPro" id="IPR008902">
    <property type="entry name" value="Rhamnosid_concanavalin"/>
</dbReference>
<feature type="domain" description="Alpha-L-rhamnosidase six-hairpin glycosidase" evidence="6">
    <location>
        <begin position="618"/>
        <end position="956"/>
    </location>
</feature>
<dbReference type="EMBL" id="QDKP01000049">
    <property type="protein sequence ID" value="PVM77490.1"/>
    <property type="molecule type" value="Genomic_DNA"/>
</dbReference>
<evidence type="ECO:0000259" key="7">
    <source>
        <dbReference type="Pfam" id="PF17390"/>
    </source>
</evidence>
<protein>
    <recommendedName>
        <fullName evidence="2">alpha-L-rhamnosidase</fullName>
        <ecNumber evidence="2">3.2.1.40</ecNumber>
    </recommendedName>
</protein>
<comment type="catalytic activity">
    <reaction evidence="1">
        <text>Hydrolysis of terminal non-reducing alpha-L-rhamnose residues in alpha-L-rhamnosides.</text>
        <dbReference type="EC" id="3.2.1.40"/>
    </reaction>
</comment>
<feature type="domain" description="Alpha-L-rhamnosidase C-terminal" evidence="7">
    <location>
        <begin position="959"/>
        <end position="1031"/>
    </location>
</feature>
<reference evidence="8 9" key="1">
    <citation type="submission" date="2018-04" db="EMBL/GenBank/DDBJ databases">
        <title>The genome sequence of Caulobacter sp. 736.</title>
        <authorList>
            <person name="Gao J."/>
            <person name="Sun J."/>
        </authorList>
    </citation>
    <scope>NUCLEOTIDE SEQUENCE [LARGE SCALE GENOMIC DNA]</scope>
    <source>
        <strain evidence="8 9">736</strain>
    </source>
</reference>
<dbReference type="InterPro" id="IPR035396">
    <property type="entry name" value="Bac_rhamnosid6H"/>
</dbReference>
<dbReference type="GO" id="GO:0005975">
    <property type="term" value="P:carbohydrate metabolic process"/>
    <property type="evidence" value="ECO:0007669"/>
    <property type="project" value="InterPro"/>
</dbReference>
<dbReference type="InterPro" id="IPR013783">
    <property type="entry name" value="Ig-like_fold"/>
</dbReference>
<dbReference type="PANTHER" id="PTHR33307:SF6">
    <property type="entry name" value="ALPHA-RHAMNOSIDASE (EUROFUNG)-RELATED"/>
    <property type="match status" value="1"/>
</dbReference>
<keyword evidence="9" id="KW-1185">Reference proteome</keyword>
<dbReference type="Gene3D" id="2.60.120.260">
    <property type="entry name" value="Galactose-binding domain-like"/>
    <property type="match status" value="3"/>
</dbReference>
<dbReference type="PROSITE" id="PS51318">
    <property type="entry name" value="TAT"/>
    <property type="match status" value="1"/>
</dbReference>
<dbReference type="InterPro" id="IPR035398">
    <property type="entry name" value="Bac_rhamnosid_C"/>
</dbReference>
<dbReference type="Gene3D" id="1.50.10.10">
    <property type="match status" value="1"/>
</dbReference>